<sequence>MHLSISTLLATFPAALIAANALVVPGASSIVPHHELSVLMEAPISSMMPTHVSSRTHQQNRTERETYHHHHHIHMDCRAPHPIVTPMKTFTTRGEEVSPMPTTLLTMTSNGVSHLNTETDTTSHFVETVTTSDGY</sequence>
<evidence type="ECO:0000313" key="3">
    <source>
        <dbReference type="Proteomes" id="UP000566819"/>
    </source>
</evidence>
<gene>
    <name evidence="2" type="ORF">G7Y89_g11213</name>
</gene>
<keyword evidence="3" id="KW-1185">Reference proteome</keyword>
<evidence type="ECO:0000256" key="1">
    <source>
        <dbReference type="SAM" id="SignalP"/>
    </source>
</evidence>
<name>A0A8H4RBA4_9HELO</name>
<protein>
    <submittedName>
        <fullName evidence="2">Uncharacterized protein</fullName>
    </submittedName>
</protein>
<keyword evidence="1" id="KW-0732">Signal</keyword>
<feature type="chain" id="PRO_5034112211" evidence="1">
    <location>
        <begin position="22"/>
        <end position="135"/>
    </location>
</feature>
<accession>A0A8H4RBA4</accession>
<dbReference type="Proteomes" id="UP000566819">
    <property type="component" value="Unassembled WGS sequence"/>
</dbReference>
<comment type="caution">
    <text evidence="2">The sequence shown here is derived from an EMBL/GenBank/DDBJ whole genome shotgun (WGS) entry which is preliminary data.</text>
</comment>
<reference evidence="2 3" key="1">
    <citation type="submission" date="2020-03" db="EMBL/GenBank/DDBJ databases">
        <title>Draft Genome Sequence of Cudoniella acicularis.</title>
        <authorList>
            <person name="Buettner E."/>
            <person name="Kellner H."/>
        </authorList>
    </citation>
    <scope>NUCLEOTIDE SEQUENCE [LARGE SCALE GENOMIC DNA]</scope>
    <source>
        <strain evidence="2 3">DSM 108380</strain>
    </source>
</reference>
<evidence type="ECO:0000313" key="2">
    <source>
        <dbReference type="EMBL" id="KAF4626944.1"/>
    </source>
</evidence>
<feature type="signal peptide" evidence="1">
    <location>
        <begin position="1"/>
        <end position="21"/>
    </location>
</feature>
<dbReference type="AlphaFoldDB" id="A0A8H4RBA4"/>
<dbReference type="EMBL" id="JAAMPI010001055">
    <property type="protein sequence ID" value="KAF4626944.1"/>
    <property type="molecule type" value="Genomic_DNA"/>
</dbReference>
<organism evidence="2 3">
    <name type="scientific">Cudoniella acicularis</name>
    <dbReference type="NCBI Taxonomy" id="354080"/>
    <lineage>
        <taxon>Eukaryota</taxon>
        <taxon>Fungi</taxon>
        <taxon>Dikarya</taxon>
        <taxon>Ascomycota</taxon>
        <taxon>Pezizomycotina</taxon>
        <taxon>Leotiomycetes</taxon>
        <taxon>Helotiales</taxon>
        <taxon>Tricladiaceae</taxon>
        <taxon>Cudoniella</taxon>
    </lineage>
</organism>
<proteinExistence type="predicted"/>